<name>F0H9I8_9BACT</name>
<evidence type="ECO:0000313" key="1">
    <source>
        <dbReference type="EMBL" id="EGC85492.1"/>
    </source>
</evidence>
<evidence type="ECO:0000313" key="2">
    <source>
        <dbReference type="Proteomes" id="UP000003155"/>
    </source>
</evidence>
<proteinExistence type="predicted"/>
<dbReference type="Proteomes" id="UP000003155">
    <property type="component" value="Unassembled WGS sequence"/>
</dbReference>
<accession>F0H9I8</accession>
<organism evidence="1 2">
    <name type="scientific">Prevotella denticola CRIS 18C-A</name>
    <dbReference type="NCBI Taxonomy" id="944557"/>
    <lineage>
        <taxon>Bacteria</taxon>
        <taxon>Pseudomonadati</taxon>
        <taxon>Bacteroidota</taxon>
        <taxon>Bacteroidia</taxon>
        <taxon>Bacteroidales</taxon>
        <taxon>Prevotellaceae</taxon>
        <taxon>Prevotella</taxon>
    </lineage>
</organism>
<dbReference type="EMBL" id="AEXO01000098">
    <property type="protein sequence ID" value="EGC85492.1"/>
    <property type="molecule type" value="Genomic_DNA"/>
</dbReference>
<keyword evidence="2" id="KW-1185">Reference proteome</keyword>
<sequence length="53" mass="6094">MGINSISDGARHTCREDRSVPFVIVYSKTLMTDLHVKWGCRTALTIIDWQQDK</sequence>
<comment type="caution">
    <text evidence="1">The sequence shown here is derived from an EMBL/GenBank/DDBJ whole genome shotgun (WGS) entry which is preliminary data.</text>
</comment>
<reference evidence="1 2" key="1">
    <citation type="submission" date="2011-02" db="EMBL/GenBank/DDBJ databases">
        <authorList>
            <person name="Durkin A.S."/>
            <person name="Madupu R."/>
            <person name="Torralba M."/>
            <person name="Gillis M."/>
            <person name="Methe B."/>
            <person name="Sutton G."/>
            <person name="Nelson K.E."/>
        </authorList>
    </citation>
    <scope>NUCLEOTIDE SEQUENCE [LARGE SCALE GENOMIC DNA]</scope>
    <source>
        <strain evidence="1 2">CRIS 18C-A</strain>
    </source>
</reference>
<dbReference type="AlphaFoldDB" id="F0H9I8"/>
<gene>
    <name evidence="1" type="ORF">HMPREF9303_0939</name>
</gene>
<protein>
    <submittedName>
        <fullName evidence="1">Uncharacterized protein</fullName>
    </submittedName>
</protein>